<reference evidence="2 3" key="1">
    <citation type="submission" date="2015-03" db="EMBL/GenBank/DDBJ databases">
        <title>Genome assembly of Sandaracinus amylolyticus DSM 53668.</title>
        <authorList>
            <person name="Sharma G."/>
            <person name="Subramanian S."/>
        </authorList>
    </citation>
    <scope>NUCLEOTIDE SEQUENCE [LARGE SCALE GENOMIC DNA]</scope>
    <source>
        <strain evidence="2 3">DSM 53668</strain>
    </source>
</reference>
<gene>
    <name evidence="2" type="ORF">DB32_001973</name>
</gene>
<feature type="compositionally biased region" description="Basic and acidic residues" evidence="1">
    <location>
        <begin position="276"/>
        <end position="288"/>
    </location>
</feature>
<sequence length="294" mass="31159">MLRFTLVLVALVASGCTTHVVRQSTLFTPPSAGLPQTSHGRADVMLGGSGTTFIETHSRPASEDGGAWLTRGQLDGQVAVRINRFVSVRAAGFLGIPEGAIASDPTTLERPGRVAWGAGPIATFGYASEDEPFFTRAELGVLVGFFPSVLLVTSIEPCPCTTAREEHESFMPIVHGGLAAGYWATDFLAVSAGLVLRNQPSTSFDVEFGVVDEGHAAIRFGELAAIPWMAVELEIEHAVGIVVQAQLPILGEIAFGPTLSLGVRALIGDGPTTTPRARETDRERRDQVPVESDI</sequence>
<dbReference type="AlphaFoldDB" id="A0A0F6SE99"/>
<dbReference type="PROSITE" id="PS51257">
    <property type="entry name" value="PROKAR_LIPOPROTEIN"/>
    <property type="match status" value="1"/>
</dbReference>
<evidence type="ECO:0000256" key="1">
    <source>
        <dbReference type="SAM" id="MobiDB-lite"/>
    </source>
</evidence>
<dbReference type="EMBL" id="CP011125">
    <property type="protein sequence ID" value="AKF04824.1"/>
    <property type="molecule type" value="Genomic_DNA"/>
</dbReference>
<accession>A0A0F6SE99</accession>
<protein>
    <submittedName>
        <fullName evidence="2">Uncharacterized protein</fullName>
    </submittedName>
</protein>
<proteinExistence type="predicted"/>
<keyword evidence="3" id="KW-1185">Reference proteome</keyword>
<feature type="region of interest" description="Disordered" evidence="1">
    <location>
        <begin position="270"/>
        <end position="294"/>
    </location>
</feature>
<dbReference type="STRING" id="927083.DB32_001973"/>
<dbReference type="Proteomes" id="UP000034883">
    <property type="component" value="Chromosome"/>
</dbReference>
<dbReference type="KEGG" id="samy:DB32_001973"/>
<organism evidence="2 3">
    <name type="scientific">Sandaracinus amylolyticus</name>
    <dbReference type="NCBI Taxonomy" id="927083"/>
    <lineage>
        <taxon>Bacteria</taxon>
        <taxon>Pseudomonadati</taxon>
        <taxon>Myxococcota</taxon>
        <taxon>Polyangia</taxon>
        <taxon>Polyangiales</taxon>
        <taxon>Sandaracinaceae</taxon>
        <taxon>Sandaracinus</taxon>
    </lineage>
</organism>
<dbReference type="RefSeq" id="WP_053232124.1">
    <property type="nucleotide sequence ID" value="NZ_CP011125.1"/>
</dbReference>
<evidence type="ECO:0000313" key="3">
    <source>
        <dbReference type="Proteomes" id="UP000034883"/>
    </source>
</evidence>
<evidence type="ECO:0000313" key="2">
    <source>
        <dbReference type="EMBL" id="AKF04824.1"/>
    </source>
</evidence>
<name>A0A0F6SE99_9BACT</name>